<feature type="domain" description="Anti-sigma-28 factor FlgM C-terminal" evidence="2">
    <location>
        <begin position="31"/>
        <end position="78"/>
    </location>
</feature>
<dbReference type="EMBL" id="AKKV01000021">
    <property type="protein sequence ID" value="EIT86336.1"/>
    <property type="molecule type" value="Genomic_DNA"/>
</dbReference>
<dbReference type="Pfam" id="PF04316">
    <property type="entry name" value="FlgM"/>
    <property type="match status" value="1"/>
</dbReference>
<dbReference type="InterPro" id="IPR031316">
    <property type="entry name" value="FlgM_C"/>
</dbReference>
<dbReference type="SUPFAM" id="SSF101498">
    <property type="entry name" value="Anti-sigma factor FlgM"/>
    <property type="match status" value="1"/>
</dbReference>
<protein>
    <submittedName>
        <fullName evidence="3">Anti-sigma-28 factor FlgM family protein</fullName>
    </submittedName>
</protein>
<dbReference type="InterPro" id="IPR035890">
    <property type="entry name" value="Anti-sigma-28_factor_FlgM_sf"/>
</dbReference>
<comment type="caution">
    <text evidence="3">The sequence shown here is derived from an EMBL/GenBank/DDBJ whole genome shotgun (WGS) entry which is preliminary data.</text>
</comment>
<evidence type="ECO:0000313" key="3">
    <source>
        <dbReference type="EMBL" id="EIT86336.1"/>
    </source>
</evidence>
<gene>
    <name evidence="3" type="ORF">A374_05211</name>
</gene>
<keyword evidence="4" id="KW-1185">Reference proteome</keyword>
<name>I8J3I1_9BACL</name>
<dbReference type="RefSeq" id="WP_007201141.1">
    <property type="nucleotide sequence ID" value="NZ_AKKV01000021.1"/>
</dbReference>
<organism evidence="3 4">
    <name type="scientific">Fictibacillus macauensis ZFHKF-1</name>
    <dbReference type="NCBI Taxonomy" id="1196324"/>
    <lineage>
        <taxon>Bacteria</taxon>
        <taxon>Bacillati</taxon>
        <taxon>Bacillota</taxon>
        <taxon>Bacilli</taxon>
        <taxon>Bacillales</taxon>
        <taxon>Fictibacillaceae</taxon>
        <taxon>Fictibacillus</taxon>
    </lineage>
</organism>
<dbReference type="Proteomes" id="UP000004080">
    <property type="component" value="Unassembled WGS sequence"/>
</dbReference>
<dbReference type="OrthoDB" id="2991036at2"/>
<evidence type="ECO:0000313" key="4">
    <source>
        <dbReference type="Proteomes" id="UP000004080"/>
    </source>
</evidence>
<feature type="region of interest" description="Disordered" evidence="1">
    <location>
        <begin position="1"/>
        <end position="32"/>
    </location>
</feature>
<sequence length="83" mass="9515">MKINHIQKGFEVREGKQRNDGSQQASTVRQDSIEISTAAQQLYSQGTKEREAKIEALKKLIEAQEYKPNPNDVAKKIARHYNM</sequence>
<dbReference type="AlphaFoldDB" id="I8J3I1"/>
<dbReference type="STRING" id="1196324.A374_05211"/>
<feature type="compositionally biased region" description="Polar residues" evidence="1">
    <location>
        <begin position="20"/>
        <end position="32"/>
    </location>
</feature>
<accession>I8J3I1</accession>
<evidence type="ECO:0000256" key="1">
    <source>
        <dbReference type="SAM" id="MobiDB-lite"/>
    </source>
</evidence>
<dbReference type="PATRIC" id="fig|1196324.3.peg.1057"/>
<proteinExistence type="predicted"/>
<reference evidence="3 4" key="1">
    <citation type="journal article" date="2012" name="J. Bacteriol.">
        <title>Genome of Bacillus macauensis ZFHKF-1, a Long-Chain-Forming Bacterium.</title>
        <authorList>
            <person name="Cai L."/>
            <person name="Zhang T."/>
        </authorList>
    </citation>
    <scope>NUCLEOTIDE SEQUENCE [LARGE SCALE GENOMIC DNA]</scope>
    <source>
        <strain evidence="3 4">ZFHKF-1</strain>
    </source>
</reference>
<evidence type="ECO:0000259" key="2">
    <source>
        <dbReference type="Pfam" id="PF04316"/>
    </source>
</evidence>
<feature type="compositionally biased region" description="Basic and acidic residues" evidence="1">
    <location>
        <begin position="8"/>
        <end position="19"/>
    </location>
</feature>